<proteinExistence type="predicted"/>
<keyword evidence="2 5" id="KW-0808">Transferase</keyword>
<sequence>MSHSVRPGTQRGLTESPFAQPGAPALSGPEGVRFDFNYGCRVQVPVSGWRVRMIDVDTNNVVFDETVEAGETVASRRKYFVRMSLQVLDGARLVFEHTFDATGQPVLIRLASDALGDSIAWMPVVDAFREQHRCDLHVALPDHLQPLFRPGYPALTLRSGRAIDSAAAAAASRAAPDTPFYATYHIGLFSPYGERDHQPTDPRVSSMQDAIAYMLGVPPGERRPRIVIADTARRIAAPYVCIATQATAQCKYWNNPRGWPTLIAHLKQRGFRVLCIDRDREYGQPGALNRMPAGAEDFTGERPLQERASLLAHAQCFIGLGSGLSWLAWAVGTPVVMISGFSHPKTEFHTPWRVINFHACNSCFNDTAHEFDPDDFDWCPRRAASGAQRFQCTSAISPEFVMRTVDQLIEARRAA</sequence>
<protein>
    <submittedName>
        <fullName evidence="5">Glycosyltransferase TibC</fullName>
        <ecNumber evidence="5">2.4.-.-</ecNumber>
    </submittedName>
</protein>
<name>A0A6J5EB46_9BURK</name>
<dbReference type="Pfam" id="PF01075">
    <property type="entry name" value="Glyco_transf_9"/>
    <property type="match status" value="1"/>
</dbReference>
<dbReference type="InterPro" id="IPR049327">
    <property type="entry name" value="TibC/BAHTCr-like_N"/>
</dbReference>
<dbReference type="PANTHER" id="PTHR30160:SF1">
    <property type="entry name" value="LIPOPOLYSACCHARIDE 1,2-N-ACETYLGLUCOSAMINETRANSFERASE-RELATED"/>
    <property type="match status" value="1"/>
</dbReference>
<dbReference type="InterPro" id="IPR002201">
    <property type="entry name" value="Glyco_trans_9"/>
</dbReference>
<evidence type="ECO:0000256" key="2">
    <source>
        <dbReference type="ARBA" id="ARBA00022679"/>
    </source>
</evidence>
<dbReference type="RefSeq" id="WP_175113004.1">
    <property type="nucleotide sequence ID" value="NZ_CADIKF010000035.1"/>
</dbReference>
<dbReference type="PANTHER" id="PTHR30160">
    <property type="entry name" value="TETRAACYLDISACCHARIDE 4'-KINASE-RELATED"/>
    <property type="match status" value="1"/>
</dbReference>
<evidence type="ECO:0000256" key="1">
    <source>
        <dbReference type="ARBA" id="ARBA00022676"/>
    </source>
</evidence>
<keyword evidence="1 5" id="KW-0328">Glycosyltransferase</keyword>
<organism evidence="5 6">
    <name type="scientific">Paraburkholderia solisilvae</name>
    <dbReference type="NCBI Taxonomy" id="624376"/>
    <lineage>
        <taxon>Bacteria</taxon>
        <taxon>Pseudomonadati</taxon>
        <taxon>Pseudomonadota</taxon>
        <taxon>Betaproteobacteria</taxon>
        <taxon>Burkholderiales</taxon>
        <taxon>Burkholderiaceae</taxon>
        <taxon>Paraburkholderia</taxon>
    </lineage>
</organism>
<dbReference type="GO" id="GO:0009244">
    <property type="term" value="P:lipopolysaccharide core region biosynthetic process"/>
    <property type="evidence" value="ECO:0007669"/>
    <property type="project" value="TreeGrafter"/>
</dbReference>
<feature type="domain" description="Autotransproter heptosyltransferase TibC/BAHTCr-like N-terminal" evidence="4">
    <location>
        <begin position="28"/>
        <end position="89"/>
    </location>
</feature>
<dbReference type="NCBIfam" id="TIGR04414">
    <property type="entry name" value="hepto_Aah_TibC"/>
    <property type="match status" value="1"/>
</dbReference>
<evidence type="ECO:0000259" key="4">
    <source>
        <dbReference type="Pfam" id="PF21129"/>
    </source>
</evidence>
<gene>
    <name evidence="5" type="primary">tibC</name>
    <name evidence="5" type="ORF">LMG29739_04188</name>
</gene>
<feature type="region of interest" description="Disordered" evidence="3">
    <location>
        <begin position="1"/>
        <end position="24"/>
    </location>
</feature>
<dbReference type="Pfam" id="PF21129">
    <property type="entry name" value="TibC_1st"/>
    <property type="match status" value="1"/>
</dbReference>
<dbReference type="EMBL" id="CADIKF010000035">
    <property type="protein sequence ID" value="CAB3763748.1"/>
    <property type="molecule type" value="Genomic_DNA"/>
</dbReference>
<dbReference type="EC" id="2.4.-.-" evidence="5"/>
<evidence type="ECO:0000313" key="5">
    <source>
        <dbReference type="EMBL" id="CAB3763748.1"/>
    </source>
</evidence>
<dbReference type="AlphaFoldDB" id="A0A6J5EB46"/>
<evidence type="ECO:0000256" key="3">
    <source>
        <dbReference type="SAM" id="MobiDB-lite"/>
    </source>
</evidence>
<accession>A0A6J5EB46</accession>
<reference evidence="5 6" key="1">
    <citation type="submission" date="2020-04" db="EMBL/GenBank/DDBJ databases">
        <authorList>
            <person name="De Canck E."/>
        </authorList>
    </citation>
    <scope>NUCLEOTIDE SEQUENCE [LARGE SCALE GENOMIC DNA]</scope>
    <source>
        <strain evidence="5 6">LMG 29739</strain>
    </source>
</reference>
<evidence type="ECO:0000313" key="6">
    <source>
        <dbReference type="Proteomes" id="UP000494329"/>
    </source>
</evidence>
<dbReference type="InterPro" id="IPR051199">
    <property type="entry name" value="LPS_LOS_Heptosyltrfase"/>
</dbReference>
<keyword evidence="6" id="KW-1185">Reference proteome</keyword>
<dbReference type="GO" id="GO:0005829">
    <property type="term" value="C:cytosol"/>
    <property type="evidence" value="ECO:0007669"/>
    <property type="project" value="TreeGrafter"/>
</dbReference>
<dbReference type="InterPro" id="IPR030929">
    <property type="entry name" value="Aah/TibC-like"/>
</dbReference>
<dbReference type="SUPFAM" id="SSF53756">
    <property type="entry name" value="UDP-Glycosyltransferase/glycogen phosphorylase"/>
    <property type="match status" value="1"/>
</dbReference>
<dbReference type="Gene3D" id="3.40.50.2000">
    <property type="entry name" value="Glycogen Phosphorylase B"/>
    <property type="match status" value="1"/>
</dbReference>
<dbReference type="Proteomes" id="UP000494329">
    <property type="component" value="Unassembled WGS sequence"/>
</dbReference>
<dbReference type="GO" id="GO:0008713">
    <property type="term" value="F:ADP-heptose-lipopolysaccharide heptosyltransferase activity"/>
    <property type="evidence" value="ECO:0007669"/>
    <property type="project" value="TreeGrafter"/>
</dbReference>